<proteinExistence type="predicted"/>
<sequence length="192" mass="21013">MDDLLRILDFVQKRAEQAEVFKVSSQTVLVHFEANRLKQTQSRESTSVALRIFKKGKVGFAVGSGVNEVDTLVAMAVETAPFGPSANFDFPSLNDYPDVAVFDAEVPKITMEQMAELGSQLIAKVKEHTPELLCDVEVIKGVSSVHLVNSRGGEAKWDRSLFAIDLEGVLTKGTDMLFVGDSEGSCRFLTDV</sequence>
<dbReference type="Gene3D" id="3.30.2290.10">
    <property type="entry name" value="PmbA/TldD superfamily"/>
    <property type="match status" value="1"/>
</dbReference>
<dbReference type="InterPro" id="IPR002510">
    <property type="entry name" value="Metalloprtase-TldD/E_N"/>
</dbReference>
<dbReference type="Pfam" id="PF01523">
    <property type="entry name" value="PmbA_TldD_1st"/>
    <property type="match status" value="1"/>
</dbReference>
<dbReference type="InterPro" id="IPR047657">
    <property type="entry name" value="PmbA"/>
</dbReference>
<reference evidence="2" key="1">
    <citation type="journal article" date="2014" name="Front. Microbiol.">
        <title>High frequency of phylogenetically diverse reductive dehalogenase-homologous genes in deep subseafloor sedimentary metagenomes.</title>
        <authorList>
            <person name="Kawai M."/>
            <person name="Futagami T."/>
            <person name="Toyoda A."/>
            <person name="Takaki Y."/>
            <person name="Nishi S."/>
            <person name="Hori S."/>
            <person name="Arai W."/>
            <person name="Tsubouchi T."/>
            <person name="Morono Y."/>
            <person name="Uchiyama I."/>
            <person name="Ito T."/>
            <person name="Fujiyama A."/>
            <person name="Inagaki F."/>
            <person name="Takami H."/>
        </authorList>
    </citation>
    <scope>NUCLEOTIDE SEQUENCE</scope>
    <source>
        <strain evidence="2">Expedition CK06-06</strain>
    </source>
</reference>
<dbReference type="InterPro" id="IPR036059">
    <property type="entry name" value="TldD/PmbA_sf"/>
</dbReference>
<feature type="domain" description="Metalloprotease TldD/E N-terminal" evidence="1">
    <location>
        <begin position="18"/>
        <end position="80"/>
    </location>
</feature>
<evidence type="ECO:0000313" key="2">
    <source>
        <dbReference type="EMBL" id="GAG17452.1"/>
    </source>
</evidence>
<dbReference type="GO" id="GO:0006508">
    <property type="term" value="P:proteolysis"/>
    <property type="evidence" value="ECO:0007669"/>
    <property type="project" value="InterPro"/>
</dbReference>
<dbReference type="InterPro" id="IPR035068">
    <property type="entry name" value="TldD/PmbA_N"/>
</dbReference>
<evidence type="ECO:0000259" key="1">
    <source>
        <dbReference type="Pfam" id="PF01523"/>
    </source>
</evidence>
<dbReference type="GO" id="GO:0008237">
    <property type="term" value="F:metallopeptidase activity"/>
    <property type="evidence" value="ECO:0007669"/>
    <property type="project" value="InterPro"/>
</dbReference>
<accession>X0W2C5</accession>
<dbReference type="SUPFAM" id="SSF111283">
    <property type="entry name" value="Putative modulator of DNA gyrase, PmbA/TldD"/>
    <property type="match status" value="1"/>
</dbReference>
<dbReference type="EMBL" id="BARS01030060">
    <property type="protein sequence ID" value="GAG17452.1"/>
    <property type="molecule type" value="Genomic_DNA"/>
</dbReference>
<dbReference type="PANTHER" id="PTHR43421:SF1">
    <property type="entry name" value="METALLOPROTEASE PMBA"/>
    <property type="match status" value="1"/>
</dbReference>
<organism evidence="2">
    <name type="scientific">marine sediment metagenome</name>
    <dbReference type="NCBI Taxonomy" id="412755"/>
    <lineage>
        <taxon>unclassified sequences</taxon>
        <taxon>metagenomes</taxon>
        <taxon>ecological metagenomes</taxon>
    </lineage>
</organism>
<comment type="caution">
    <text evidence="2">The sequence shown here is derived from an EMBL/GenBank/DDBJ whole genome shotgun (WGS) entry which is preliminary data.</text>
</comment>
<name>X0W2C5_9ZZZZ</name>
<dbReference type="PANTHER" id="PTHR43421">
    <property type="entry name" value="METALLOPROTEASE PMBA"/>
    <property type="match status" value="1"/>
</dbReference>
<protein>
    <recommendedName>
        <fullName evidence="1">Metalloprotease TldD/E N-terminal domain-containing protein</fullName>
    </recommendedName>
</protein>
<dbReference type="GO" id="GO:0005829">
    <property type="term" value="C:cytosol"/>
    <property type="evidence" value="ECO:0007669"/>
    <property type="project" value="TreeGrafter"/>
</dbReference>
<dbReference type="AlphaFoldDB" id="X0W2C5"/>
<feature type="non-terminal residue" evidence="2">
    <location>
        <position position="192"/>
    </location>
</feature>
<gene>
    <name evidence="2" type="ORF">S01H1_46917</name>
</gene>